<evidence type="ECO:0000259" key="3">
    <source>
        <dbReference type="PROSITE" id="PS51194"/>
    </source>
</evidence>
<dbReference type="InterPro" id="IPR001650">
    <property type="entry name" value="Helicase_C-like"/>
</dbReference>
<dbReference type="Gene3D" id="1.20.120.1080">
    <property type="match status" value="1"/>
</dbReference>
<evidence type="ECO:0008006" key="6">
    <source>
        <dbReference type="Google" id="ProtNLM"/>
    </source>
</evidence>
<dbReference type="GO" id="GO:0004386">
    <property type="term" value="F:helicase activity"/>
    <property type="evidence" value="ECO:0007669"/>
    <property type="project" value="TreeGrafter"/>
</dbReference>
<dbReference type="PANTHER" id="PTHR18934">
    <property type="entry name" value="ATP-DEPENDENT RNA HELICASE"/>
    <property type="match status" value="1"/>
</dbReference>
<dbReference type="PROSITE" id="PS51194">
    <property type="entry name" value="HELICASE_CTER"/>
    <property type="match status" value="1"/>
</dbReference>
<dbReference type="Gene3D" id="3.40.50.300">
    <property type="entry name" value="P-loop containing nucleotide triphosphate hydrolases"/>
    <property type="match status" value="2"/>
</dbReference>
<feature type="region of interest" description="Disordered" evidence="1">
    <location>
        <begin position="535"/>
        <end position="557"/>
    </location>
</feature>
<dbReference type="InterPro" id="IPR014001">
    <property type="entry name" value="Helicase_ATP-bd"/>
</dbReference>
<evidence type="ECO:0000256" key="1">
    <source>
        <dbReference type="SAM" id="MobiDB-lite"/>
    </source>
</evidence>
<name>A0A9W7CGZ8_9STRA</name>
<dbReference type="SUPFAM" id="SSF52540">
    <property type="entry name" value="P-loop containing nucleoside triphosphate hydrolases"/>
    <property type="match status" value="1"/>
</dbReference>
<reference evidence="4" key="1">
    <citation type="submission" date="2022-07" db="EMBL/GenBank/DDBJ databases">
        <title>Genome analysis of Parmales, a sister group of diatoms, reveals the evolutionary specialization of diatoms from phago-mixotrophs to photoautotrophs.</title>
        <authorList>
            <person name="Ban H."/>
            <person name="Sato S."/>
            <person name="Yoshikawa S."/>
            <person name="Kazumasa Y."/>
            <person name="Nakamura Y."/>
            <person name="Ichinomiya M."/>
            <person name="Saitoh K."/>
            <person name="Sato N."/>
            <person name="Blanc-Mathieu R."/>
            <person name="Endo H."/>
            <person name="Kuwata A."/>
            <person name="Ogata H."/>
        </authorList>
    </citation>
    <scope>NUCLEOTIDE SEQUENCE</scope>
</reference>
<dbReference type="OrthoDB" id="66977at2759"/>
<dbReference type="CDD" id="cd18791">
    <property type="entry name" value="SF2_C_RHA"/>
    <property type="match status" value="1"/>
</dbReference>
<dbReference type="GO" id="GO:0003723">
    <property type="term" value="F:RNA binding"/>
    <property type="evidence" value="ECO:0007669"/>
    <property type="project" value="TreeGrafter"/>
</dbReference>
<organism evidence="4 5">
    <name type="scientific">Triparma retinervis</name>
    <dbReference type="NCBI Taxonomy" id="2557542"/>
    <lineage>
        <taxon>Eukaryota</taxon>
        <taxon>Sar</taxon>
        <taxon>Stramenopiles</taxon>
        <taxon>Ochrophyta</taxon>
        <taxon>Bolidophyceae</taxon>
        <taxon>Parmales</taxon>
        <taxon>Triparmaceae</taxon>
        <taxon>Triparma</taxon>
    </lineage>
</organism>
<sequence>MVAQPRRIACKGLLDRMRSAHPERAHQFGMRLGHGLRDEDRGSARCWFCTTGYIVRLLANHPSYFDYHTHLIIDEVHERSVDGDLLCLLAKRLLETNPTIKLILMSATLAASSYQEYFSLVDPPIHIKVRNFKITTYFAEDLLQQLPAGTSTVNKLLNPGSQQHNHRNIVKCQYALAVEIAVKVCTSASSVLIFVSGMADIIEIMELFDKLETDKVFNCVPIHGDIPFEEQYMAFEAPVAGVNKIVIATNAAESSITLPDVDYVIDLGTHKQIQYNEKTHRQVLDSTPICKSSAKQRAGRTGRVRDGFVYRLYSRDFFENEMSDFDQGEILRTPLDNVILDLKEIMKEGEIIPVLQDLIEPPSMLNIEASFKRLHQISLLTDPSDESQLTSMGSFVVSLGVDIDVGRFVGLSAQMGLLPEALYVAAACNNPRSPFKLGNPLVHTDCEQYNRIMTDSFCSKFKFDNGSDSEIFQIVNAMLSWDKLVAHGPVSADAFCRKNAVAKNRISPLMQTKKSLQQRVASILDVDGTQLELKKTPTKKKDKDKKGEEVEGEEELKEEWTNEIDAGKLKLLKVILVWVFVENVMKTNPPKNKDLIELQKMISKEDGKLAMSVSVNQASRPLNTIMLAPILNRPEINYDLVSSFQHQYTGYSVIEGNGDEDYAREVKDELKGKVKAAKDYLFEVGLEVVCILIRVKYGEEELGDTCSYSDEESYGDYELEYEGGSKYTFDYAALYVKGQDNPDVEFENATKEQMKSVKDGAAVKSNKRATISIQTSQTIINYMADDASISVGKNALSRTLREGRHFKVAGLGEQNLMNRQEIRFKGTTLREASLGPLMLHQLQAGRYKDQCIIVKGGKGKGGDVQFKVKFPSNTLTFLDSTGRSFLSNNSKVVAKLGLWNKTVHAVAISRLDISTGGSKAEFLTILPNEEWFVQKALLTFDLDLIGYMWNEEGGADDILQTCEDFNEIFAKYLESTCGT</sequence>
<dbReference type="Proteomes" id="UP001165082">
    <property type="component" value="Unassembled WGS sequence"/>
</dbReference>
<evidence type="ECO:0000313" key="5">
    <source>
        <dbReference type="Proteomes" id="UP001165082"/>
    </source>
</evidence>
<dbReference type="Pfam" id="PF00271">
    <property type="entry name" value="Helicase_C"/>
    <property type="match status" value="1"/>
</dbReference>
<gene>
    <name evidence="4" type="ORF">TrRE_jg6967</name>
</gene>
<keyword evidence="5" id="KW-1185">Reference proteome</keyword>
<dbReference type="InterPro" id="IPR027417">
    <property type="entry name" value="P-loop_NTPase"/>
</dbReference>
<protein>
    <recommendedName>
        <fullName evidence="6">RNA helicase</fullName>
    </recommendedName>
</protein>
<evidence type="ECO:0000259" key="2">
    <source>
        <dbReference type="PROSITE" id="PS51192"/>
    </source>
</evidence>
<comment type="caution">
    <text evidence="4">The sequence shown here is derived from an EMBL/GenBank/DDBJ whole genome shotgun (WGS) entry which is preliminary data.</text>
</comment>
<dbReference type="AlphaFoldDB" id="A0A9W7CGZ8"/>
<feature type="compositionally biased region" description="Basic and acidic residues" evidence="1">
    <location>
        <begin position="535"/>
        <end position="549"/>
    </location>
</feature>
<dbReference type="EMBL" id="BRXZ01000244">
    <property type="protein sequence ID" value="GMI08067.1"/>
    <property type="molecule type" value="Genomic_DNA"/>
</dbReference>
<accession>A0A9W7CGZ8</accession>
<dbReference type="SMART" id="SM00490">
    <property type="entry name" value="HELICc"/>
    <property type="match status" value="1"/>
</dbReference>
<dbReference type="CDD" id="cd17917">
    <property type="entry name" value="DEXHc_RHA-like"/>
    <property type="match status" value="1"/>
</dbReference>
<proteinExistence type="predicted"/>
<dbReference type="PANTHER" id="PTHR18934:SF145">
    <property type="entry name" value="ATP-DEPENDENT RNA HELICASE DHX57-RELATED"/>
    <property type="match status" value="1"/>
</dbReference>
<evidence type="ECO:0000313" key="4">
    <source>
        <dbReference type="EMBL" id="GMI08067.1"/>
    </source>
</evidence>
<feature type="domain" description="Helicase C-terminal" evidence="3">
    <location>
        <begin position="177"/>
        <end position="346"/>
    </location>
</feature>
<dbReference type="PROSITE" id="PS51192">
    <property type="entry name" value="HELICASE_ATP_BIND_1"/>
    <property type="match status" value="1"/>
</dbReference>
<feature type="domain" description="Helicase ATP-binding" evidence="2">
    <location>
        <begin position="1"/>
        <end position="127"/>
    </location>
</feature>